<protein>
    <submittedName>
        <fullName evidence="1">Uncharacterized protein</fullName>
    </submittedName>
</protein>
<organism evidence="1 2">
    <name type="scientific">Candidatus Woesebacteria bacterium RBG_16_34_12</name>
    <dbReference type="NCBI Taxonomy" id="1802480"/>
    <lineage>
        <taxon>Bacteria</taxon>
        <taxon>Candidatus Woeseibacteriota</taxon>
    </lineage>
</organism>
<gene>
    <name evidence="1" type="ORF">A2Z22_04735</name>
</gene>
<proteinExistence type="predicted"/>
<evidence type="ECO:0000313" key="2">
    <source>
        <dbReference type="Proteomes" id="UP000177053"/>
    </source>
</evidence>
<evidence type="ECO:0000313" key="1">
    <source>
        <dbReference type="EMBL" id="OGM11960.1"/>
    </source>
</evidence>
<dbReference type="AlphaFoldDB" id="A0A1F7XA99"/>
<reference evidence="1 2" key="1">
    <citation type="journal article" date="2016" name="Nat. Commun.">
        <title>Thousands of microbial genomes shed light on interconnected biogeochemical processes in an aquifer system.</title>
        <authorList>
            <person name="Anantharaman K."/>
            <person name="Brown C.T."/>
            <person name="Hug L.A."/>
            <person name="Sharon I."/>
            <person name="Castelle C.J."/>
            <person name="Probst A.J."/>
            <person name="Thomas B.C."/>
            <person name="Singh A."/>
            <person name="Wilkins M.J."/>
            <person name="Karaoz U."/>
            <person name="Brodie E.L."/>
            <person name="Williams K.H."/>
            <person name="Hubbard S.S."/>
            <person name="Banfield J.F."/>
        </authorList>
    </citation>
    <scope>NUCLEOTIDE SEQUENCE [LARGE SCALE GENOMIC DNA]</scope>
</reference>
<accession>A0A1F7XA99</accession>
<comment type="caution">
    <text evidence="1">The sequence shown here is derived from an EMBL/GenBank/DDBJ whole genome shotgun (WGS) entry which is preliminary data.</text>
</comment>
<dbReference type="Proteomes" id="UP000177053">
    <property type="component" value="Unassembled WGS sequence"/>
</dbReference>
<dbReference type="EMBL" id="MGFS01000006">
    <property type="protein sequence ID" value="OGM11960.1"/>
    <property type="molecule type" value="Genomic_DNA"/>
</dbReference>
<name>A0A1F7XA99_9BACT</name>
<sequence length="81" mass="9048">MSEEKELFVMEKGRMGSLGIRVEACKPKKDVPDELKVVPELSVSSHGIRGVIYWSGGRLGDLWEVTDATKRFISDNQGLIK</sequence>